<organism evidence="6 7">
    <name type="scientific">Drosophila gunungcola</name>
    <name type="common">fruit fly</name>
    <dbReference type="NCBI Taxonomy" id="103775"/>
    <lineage>
        <taxon>Eukaryota</taxon>
        <taxon>Metazoa</taxon>
        <taxon>Ecdysozoa</taxon>
        <taxon>Arthropoda</taxon>
        <taxon>Hexapoda</taxon>
        <taxon>Insecta</taxon>
        <taxon>Pterygota</taxon>
        <taxon>Neoptera</taxon>
        <taxon>Endopterygota</taxon>
        <taxon>Diptera</taxon>
        <taxon>Brachycera</taxon>
        <taxon>Muscomorpha</taxon>
        <taxon>Ephydroidea</taxon>
        <taxon>Drosophilidae</taxon>
        <taxon>Drosophila</taxon>
        <taxon>Sophophora</taxon>
    </lineage>
</organism>
<dbReference type="PRINTS" id="PR00019">
    <property type="entry name" value="LEURICHRPT"/>
</dbReference>
<dbReference type="PROSITE" id="PS51450">
    <property type="entry name" value="LRR"/>
    <property type="match status" value="3"/>
</dbReference>
<evidence type="ECO:0000256" key="4">
    <source>
        <dbReference type="SAM" id="Phobius"/>
    </source>
</evidence>
<keyword evidence="4" id="KW-0812">Transmembrane</keyword>
<keyword evidence="2" id="KW-0677">Repeat</keyword>
<dbReference type="SMART" id="SM00369">
    <property type="entry name" value="LRR_TYP"/>
    <property type="match status" value="9"/>
</dbReference>
<feature type="signal peptide" evidence="5">
    <location>
        <begin position="1"/>
        <end position="17"/>
    </location>
</feature>
<evidence type="ECO:0000256" key="5">
    <source>
        <dbReference type="SAM" id="SignalP"/>
    </source>
</evidence>
<name>A0A9P9Z1Q4_9MUSC</name>
<accession>A0A9P9Z1Q4</accession>
<evidence type="ECO:0000313" key="6">
    <source>
        <dbReference type="EMBL" id="KAI8046920.1"/>
    </source>
</evidence>
<keyword evidence="4" id="KW-1133">Transmembrane helix</keyword>
<evidence type="ECO:0000256" key="1">
    <source>
        <dbReference type="ARBA" id="ARBA00022614"/>
    </source>
</evidence>
<keyword evidence="5" id="KW-0732">Signal</keyword>
<dbReference type="InterPro" id="IPR050333">
    <property type="entry name" value="SLRP"/>
</dbReference>
<dbReference type="InterPro" id="IPR003591">
    <property type="entry name" value="Leu-rich_rpt_typical-subtyp"/>
</dbReference>
<feature type="region of interest" description="Disordered" evidence="3">
    <location>
        <begin position="539"/>
        <end position="559"/>
    </location>
</feature>
<dbReference type="Gene3D" id="3.80.10.10">
    <property type="entry name" value="Ribonuclease Inhibitor"/>
    <property type="match status" value="2"/>
</dbReference>
<comment type="caution">
    <text evidence="6">The sequence shown here is derived from an EMBL/GenBank/DDBJ whole genome shotgun (WGS) entry which is preliminary data.</text>
</comment>
<dbReference type="InterPro" id="IPR032675">
    <property type="entry name" value="LRR_dom_sf"/>
</dbReference>
<evidence type="ECO:0000256" key="3">
    <source>
        <dbReference type="SAM" id="MobiDB-lite"/>
    </source>
</evidence>
<evidence type="ECO:0000313" key="7">
    <source>
        <dbReference type="Proteomes" id="UP001059596"/>
    </source>
</evidence>
<reference evidence="6" key="1">
    <citation type="journal article" date="2023" name="Genome Biol. Evol.">
        <title>Long-read-based Genome Assembly of Drosophila gunungcola Reveals Fewer Chemosensory Genes in Flower-breeding Species.</title>
        <authorList>
            <person name="Negi A."/>
            <person name="Liao B.Y."/>
            <person name="Yeh S.D."/>
        </authorList>
    </citation>
    <scope>NUCLEOTIDE SEQUENCE</scope>
    <source>
        <strain evidence="6">Sukarami</strain>
    </source>
</reference>
<dbReference type="EMBL" id="JAMKOV010000001">
    <property type="protein sequence ID" value="KAI8046920.1"/>
    <property type="molecule type" value="Genomic_DNA"/>
</dbReference>
<dbReference type="PANTHER" id="PTHR45712:SF22">
    <property type="entry name" value="INSULIN-LIKE GROWTH FACTOR-BINDING PROTEIN COMPLEX ACID LABILE SUBUNIT"/>
    <property type="match status" value="1"/>
</dbReference>
<keyword evidence="7" id="KW-1185">Reference proteome</keyword>
<dbReference type="InterPro" id="IPR001611">
    <property type="entry name" value="Leu-rich_rpt"/>
</dbReference>
<proteinExistence type="predicted"/>
<dbReference type="Pfam" id="PF13855">
    <property type="entry name" value="LRR_8"/>
    <property type="match status" value="3"/>
</dbReference>
<feature type="region of interest" description="Disordered" evidence="3">
    <location>
        <begin position="450"/>
        <end position="480"/>
    </location>
</feature>
<dbReference type="AlphaFoldDB" id="A0A9P9Z1Q4"/>
<protein>
    <recommendedName>
        <fullName evidence="8">Insulin-like growth factor-binding protein complex acid labile subunit</fullName>
    </recommendedName>
</protein>
<dbReference type="OrthoDB" id="2013775at2759"/>
<feature type="transmembrane region" description="Helical" evidence="4">
    <location>
        <begin position="495"/>
        <end position="516"/>
    </location>
</feature>
<feature type="compositionally biased region" description="Polar residues" evidence="3">
    <location>
        <begin position="450"/>
        <end position="462"/>
    </location>
</feature>
<keyword evidence="1" id="KW-0433">Leucine-rich repeat</keyword>
<keyword evidence="4" id="KW-0472">Membrane</keyword>
<dbReference type="Pfam" id="PF00560">
    <property type="entry name" value="LRR_1"/>
    <property type="match status" value="1"/>
</dbReference>
<gene>
    <name evidence="6" type="ORF">M5D96_003138</name>
</gene>
<evidence type="ECO:0000256" key="2">
    <source>
        <dbReference type="ARBA" id="ARBA00022737"/>
    </source>
</evidence>
<sequence>MNLYVYILLGFCGLELGETLGVYDATGRLNLSASCPDSFCSLSDRRVAYSASPALRLRELHLTNCSRQSITWLVLNLTPGLRTLVIRNCASYHISKESLRPVGNLTSLQMQRTSLGVLRDEVFTTVPRLEILELGQNIIHTVHIGAFKGLARLRLLGLQGNGIQEILSRTFDPLTELVHLDLSHNLLAHLPKDIFAKNGKIQTLLLNGNQLRTLLPDILSSLPNLHLLDLGHAGQLEILTLDIHNIQRLILEGSGLTSLVINGGLIKLQAGNNELSNLHVGNKSGVIELDLHGNLLSGNDTAGLLRGMWNLQRLDLSKNVIESLPLYGGYLEDPNAQELFLLPSLKYLNLANNRLISLPPDSPIFSARLNYLDLSHNKLLNLDVEILRGLPVLEALFIEGNRLNTFDYQVFHQQHEDLKELGLHDNAWAPGLYRKMFVYLNDRGVHLQARSQNRPGINSSQVDIDWPPTGSQPEAQKLDPPGVSGIHPYWTLKDILAFVTLLVVLLILLMNLYHILQEEGCLRRIRHWRRSHIVGGGNTLSRSSGRRLDEQDSEHSSSE</sequence>
<feature type="chain" id="PRO_5040397839" description="Insulin-like growth factor-binding protein complex acid labile subunit" evidence="5">
    <location>
        <begin position="18"/>
        <end position="559"/>
    </location>
</feature>
<feature type="compositionally biased region" description="Basic and acidic residues" evidence="3">
    <location>
        <begin position="546"/>
        <end position="559"/>
    </location>
</feature>
<dbReference type="SUPFAM" id="SSF52058">
    <property type="entry name" value="L domain-like"/>
    <property type="match status" value="1"/>
</dbReference>
<dbReference type="PANTHER" id="PTHR45712">
    <property type="entry name" value="AGAP008170-PA"/>
    <property type="match status" value="1"/>
</dbReference>
<dbReference type="Proteomes" id="UP001059596">
    <property type="component" value="Chromosome 3R"/>
</dbReference>
<evidence type="ECO:0008006" key="8">
    <source>
        <dbReference type="Google" id="ProtNLM"/>
    </source>
</evidence>